<gene>
    <name evidence="14" type="ORF">T265_01752</name>
</gene>
<evidence type="ECO:0000256" key="9">
    <source>
        <dbReference type="ARBA" id="ARBA00029438"/>
    </source>
</evidence>
<dbReference type="NCBIfam" id="TIGR00549">
    <property type="entry name" value="mevalon_kin"/>
    <property type="match status" value="1"/>
</dbReference>
<keyword evidence="10" id="KW-0752">Steroid biosynthesis</keyword>
<comment type="pathway">
    <text evidence="9 10">Isoprenoid biosynthesis; isopentenyl diphosphate biosynthesis via mevalonate pathway; isopentenyl diphosphate from (R)-mevalonate: step 1/3.</text>
</comment>
<dbReference type="Pfam" id="PF08544">
    <property type="entry name" value="GHMP_kinases_C"/>
    <property type="match status" value="1"/>
</dbReference>
<feature type="domain" description="GHMP kinase C-terminal" evidence="12">
    <location>
        <begin position="312"/>
        <end position="368"/>
    </location>
</feature>
<keyword evidence="4 10" id="KW-0547">Nucleotide-binding</keyword>
<dbReference type="GO" id="GO:0016126">
    <property type="term" value="P:sterol biosynthetic process"/>
    <property type="evidence" value="ECO:0007669"/>
    <property type="project" value="UniProtKB-KW"/>
</dbReference>
<dbReference type="Proteomes" id="UP000054324">
    <property type="component" value="Unassembled WGS sequence"/>
</dbReference>
<dbReference type="GO" id="GO:0019287">
    <property type="term" value="P:isopentenyl diphosphate biosynthetic process, mevalonate pathway"/>
    <property type="evidence" value="ECO:0007669"/>
    <property type="project" value="UniProtKB-UniPathway"/>
</dbReference>
<keyword evidence="10" id="KW-0753">Steroid metabolism</keyword>
<dbReference type="SUPFAM" id="SSF55060">
    <property type="entry name" value="GHMP Kinase, C-terminal domain"/>
    <property type="match status" value="1"/>
</dbReference>
<dbReference type="EMBL" id="KL596637">
    <property type="protein sequence ID" value="KER32132.1"/>
    <property type="molecule type" value="Genomic_DNA"/>
</dbReference>
<evidence type="ECO:0000256" key="1">
    <source>
        <dbReference type="ARBA" id="ARBA00022490"/>
    </source>
</evidence>
<protein>
    <recommendedName>
        <fullName evidence="10">Mevalonate kinase</fullName>
        <shortName evidence="10">MK</shortName>
        <ecNumber evidence="10">2.7.1.36</ecNumber>
    </recommendedName>
</protein>
<proteinExistence type="inferred from homology"/>
<dbReference type="UniPathway" id="UPA00057">
    <property type="reaction ID" value="UER00098"/>
</dbReference>
<dbReference type="CTD" id="20315940"/>
<evidence type="ECO:0000259" key="11">
    <source>
        <dbReference type="Pfam" id="PF00288"/>
    </source>
</evidence>
<dbReference type="Pfam" id="PF10509">
    <property type="entry name" value="GalKase_gal_bdg"/>
    <property type="match status" value="1"/>
</dbReference>
<dbReference type="InterPro" id="IPR036554">
    <property type="entry name" value="GHMP_kinase_C_sf"/>
</dbReference>
<dbReference type="PANTHER" id="PTHR43290:SF2">
    <property type="entry name" value="MEVALONATE KINASE"/>
    <property type="match status" value="1"/>
</dbReference>
<dbReference type="PANTHER" id="PTHR43290">
    <property type="entry name" value="MEVALONATE KINASE"/>
    <property type="match status" value="1"/>
</dbReference>
<dbReference type="PRINTS" id="PR00959">
    <property type="entry name" value="MEVGALKINASE"/>
</dbReference>
<dbReference type="GO" id="GO:0005829">
    <property type="term" value="C:cytosol"/>
    <property type="evidence" value="ECO:0007669"/>
    <property type="project" value="TreeGrafter"/>
</dbReference>
<evidence type="ECO:0000256" key="8">
    <source>
        <dbReference type="ARBA" id="ARBA00023098"/>
    </source>
</evidence>
<sequence length="415" mass="44148">MWSCSAETEALNHTGSTFIVSAPGKVILFGEHAVLYGYPAIAVSIDLRCYFSTTIAKCESRVPSIEIRFCNLSNIPVVINNPVQHIPSPQLTSKQLVYKAWKMVSTVSGESKLSAAATSPMASSACIFHYLLSRILQRTTKCPGPLLLSNHTARIDVNSDIPVQAGLGSSAAFCVCATVTLLSLCGLLPFGSTRMLTYNEQELVKSLAHEAESIVHGTPSGIDTAICVQGGGICFTRNGDSTTITKLFAPPGFMLHLLIVNSKVSRSTAAIARSVAETRAFEADRVDQIMRDIGDVVQTALDVFSGSQPTSMLGPLVSKNHQLLVNLGVSCPQLDTIVSELSSLGLAAKITGAGCGGCVFAITNESDRNSTDLFQQAVRRLQARGFWATTVAAFSRAVLIQTDGGEDIRQSISNS</sequence>
<dbReference type="GeneID" id="20315940"/>
<evidence type="ECO:0000313" key="15">
    <source>
        <dbReference type="Proteomes" id="UP000054324"/>
    </source>
</evidence>
<dbReference type="GO" id="GO:0005524">
    <property type="term" value="F:ATP binding"/>
    <property type="evidence" value="ECO:0007669"/>
    <property type="project" value="UniProtKB-KW"/>
</dbReference>
<keyword evidence="1 10" id="KW-0963">Cytoplasm</keyword>
<accession>A0A075A1L8</accession>
<evidence type="ECO:0000256" key="10">
    <source>
        <dbReference type="RuleBase" id="RU363087"/>
    </source>
</evidence>
<evidence type="ECO:0000256" key="6">
    <source>
        <dbReference type="ARBA" id="ARBA00022840"/>
    </source>
</evidence>
<comment type="similarity">
    <text evidence="10">Belongs to the GHMP kinase family. Mevalonate kinase subfamily.</text>
</comment>
<dbReference type="SUPFAM" id="SSF54211">
    <property type="entry name" value="Ribosomal protein S5 domain 2-like"/>
    <property type="match status" value="1"/>
</dbReference>
<keyword evidence="10" id="KW-1207">Sterol metabolism</keyword>
<dbReference type="InterPro" id="IPR013750">
    <property type="entry name" value="GHMP_kinase_C_dom"/>
</dbReference>
<dbReference type="InterPro" id="IPR006205">
    <property type="entry name" value="Mev_gal_kin"/>
</dbReference>
<dbReference type="AlphaFoldDB" id="A0A075A1L8"/>
<dbReference type="KEGG" id="ovi:T265_01752"/>
<evidence type="ECO:0000259" key="13">
    <source>
        <dbReference type="Pfam" id="PF10509"/>
    </source>
</evidence>
<dbReference type="STRING" id="6198.A0A075A1L8"/>
<dbReference type="Gene3D" id="3.30.70.890">
    <property type="entry name" value="GHMP kinase, C-terminal domain"/>
    <property type="match status" value="1"/>
</dbReference>
<name>A0A075A1L8_OPIVI</name>
<evidence type="ECO:0000256" key="4">
    <source>
        <dbReference type="ARBA" id="ARBA00022741"/>
    </source>
</evidence>
<keyword evidence="8 10" id="KW-0443">Lipid metabolism</keyword>
<evidence type="ECO:0000256" key="5">
    <source>
        <dbReference type="ARBA" id="ARBA00022777"/>
    </source>
</evidence>
<feature type="domain" description="GHMP kinase N-terminal" evidence="11">
    <location>
        <begin position="151"/>
        <end position="231"/>
    </location>
</feature>
<dbReference type="Gene3D" id="3.30.230.10">
    <property type="match status" value="1"/>
</dbReference>
<dbReference type="InterPro" id="IPR006204">
    <property type="entry name" value="GHMP_kinase_N_dom"/>
</dbReference>
<dbReference type="InterPro" id="IPR019539">
    <property type="entry name" value="GalKase_N"/>
</dbReference>
<dbReference type="InterPro" id="IPR014721">
    <property type="entry name" value="Ribsml_uS5_D2-typ_fold_subgr"/>
</dbReference>
<organism evidence="14 15">
    <name type="scientific">Opisthorchis viverrini</name>
    <name type="common">Southeast Asian liver fluke</name>
    <dbReference type="NCBI Taxonomy" id="6198"/>
    <lineage>
        <taxon>Eukaryota</taxon>
        <taxon>Metazoa</taxon>
        <taxon>Spiralia</taxon>
        <taxon>Lophotrochozoa</taxon>
        <taxon>Platyhelminthes</taxon>
        <taxon>Trematoda</taxon>
        <taxon>Digenea</taxon>
        <taxon>Opisthorchiida</taxon>
        <taxon>Opisthorchiata</taxon>
        <taxon>Opisthorchiidae</taxon>
        <taxon>Opisthorchis</taxon>
    </lineage>
</organism>
<keyword evidence="10" id="KW-0756">Sterol biosynthesis</keyword>
<keyword evidence="6 10" id="KW-0067">ATP-binding</keyword>
<evidence type="ECO:0000256" key="3">
    <source>
        <dbReference type="ARBA" id="ARBA00022679"/>
    </source>
</evidence>
<dbReference type="EC" id="2.7.1.36" evidence="10"/>
<evidence type="ECO:0000313" key="14">
    <source>
        <dbReference type="EMBL" id="KER32132.1"/>
    </source>
</evidence>
<dbReference type="RefSeq" id="XP_009164106.1">
    <property type="nucleotide sequence ID" value="XM_009165842.1"/>
</dbReference>
<dbReference type="GO" id="GO:0005975">
    <property type="term" value="P:carbohydrate metabolic process"/>
    <property type="evidence" value="ECO:0007669"/>
    <property type="project" value="UniProtKB-ARBA"/>
</dbReference>
<evidence type="ECO:0000256" key="7">
    <source>
        <dbReference type="ARBA" id="ARBA00022842"/>
    </source>
</evidence>
<keyword evidence="3 10" id="KW-0808">Transferase</keyword>
<keyword evidence="5 10" id="KW-0418">Kinase</keyword>
<keyword evidence="15" id="KW-1185">Reference proteome</keyword>
<dbReference type="InterPro" id="IPR020568">
    <property type="entry name" value="Ribosomal_Su5_D2-typ_SF"/>
</dbReference>
<evidence type="ECO:0000259" key="12">
    <source>
        <dbReference type="Pfam" id="PF08544"/>
    </source>
</evidence>
<dbReference type="Pfam" id="PF00288">
    <property type="entry name" value="GHMP_kinases_N"/>
    <property type="match status" value="1"/>
</dbReference>
<evidence type="ECO:0000256" key="2">
    <source>
        <dbReference type="ARBA" id="ARBA00022516"/>
    </source>
</evidence>
<reference evidence="14 15" key="1">
    <citation type="submission" date="2013-11" db="EMBL/GenBank/DDBJ databases">
        <title>Opisthorchis viverrini - life in the bile duct.</title>
        <authorList>
            <person name="Young N.D."/>
            <person name="Nagarajan N."/>
            <person name="Lin S.J."/>
            <person name="Korhonen P.K."/>
            <person name="Jex A.R."/>
            <person name="Hall R.S."/>
            <person name="Safavi-Hemami H."/>
            <person name="Kaewkong W."/>
            <person name="Bertrand D."/>
            <person name="Gao S."/>
            <person name="Seet Q."/>
            <person name="Wongkham S."/>
            <person name="Teh B.T."/>
            <person name="Wongkham C."/>
            <person name="Intapan P.M."/>
            <person name="Maleewong W."/>
            <person name="Yang X."/>
            <person name="Hu M."/>
            <person name="Wang Z."/>
            <person name="Hofmann A."/>
            <person name="Sternberg P.W."/>
            <person name="Tan P."/>
            <person name="Wang J."/>
            <person name="Gasser R.B."/>
        </authorList>
    </citation>
    <scope>NUCLEOTIDE SEQUENCE [LARGE SCALE GENOMIC DNA]</scope>
</reference>
<dbReference type="GO" id="GO:0004496">
    <property type="term" value="F:mevalonate kinase activity"/>
    <property type="evidence" value="ECO:0007669"/>
    <property type="project" value="UniProtKB-EC"/>
</dbReference>
<comment type="catalytic activity">
    <reaction evidence="10">
        <text>(R)-mevalonate + ATP = (R)-5-phosphomevalonate + ADP + H(+)</text>
        <dbReference type="Rhea" id="RHEA:17065"/>
        <dbReference type="ChEBI" id="CHEBI:15378"/>
        <dbReference type="ChEBI" id="CHEBI:30616"/>
        <dbReference type="ChEBI" id="CHEBI:36464"/>
        <dbReference type="ChEBI" id="CHEBI:58146"/>
        <dbReference type="ChEBI" id="CHEBI:456216"/>
        <dbReference type="EC" id="2.7.1.36"/>
    </reaction>
</comment>
<feature type="domain" description="Galactokinase N-terminal" evidence="13">
    <location>
        <begin position="17"/>
        <end position="51"/>
    </location>
</feature>
<keyword evidence="7" id="KW-0460">Magnesium</keyword>
<keyword evidence="2 10" id="KW-0444">Lipid biosynthesis</keyword>
<dbReference type="OrthoDB" id="1652964at2759"/>
<comment type="subcellular location">
    <subcellularLocation>
        <location evidence="10">Cytoplasm</location>
    </subcellularLocation>
</comment>